<dbReference type="SUPFAM" id="SSF56037">
    <property type="entry name" value="PheT/TilS domain"/>
    <property type="match status" value="1"/>
</dbReference>
<protein>
    <recommendedName>
        <fullName evidence="8">tRNA(Ile)-lysidine synthase</fullName>
        <ecNumber evidence="8">6.3.4.19</ecNumber>
    </recommendedName>
    <alternativeName>
        <fullName evidence="8">tRNA(Ile)-2-lysyl-cytidine synthase</fullName>
    </alternativeName>
    <alternativeName>
        <fullName evidence="8">tRNA(Ile)-lysidine synthetase</fullName>
    </alternativeName>
</protein>
<evidence type="ECO:0000256" key="5">
    <source>
        <dbReference type="ARBA" id="ARBA00022741"/>
    </source>
</evidence>
<dbReference type="InterPro" id="IPR012796">
    <property type="entry name" value="Lysidine-tRNA-synth_C"/>
</dbReference>
<feature type="domain" description="Lysidine-tRNA(Ile) synthetase C-terminal" evidence="9">
    <location>
        <begin position="369"/>
        <end position="441"/>
    </location>
</feature>
<dbReference type="eggNOG" id="COG0037">
    <property type="taxonomic scope" value="Bacteria"/>
</dbReference>
<dbReference type="GO" id="GO:0005524">
    <property type="term" value="F:ATP binding"/>
    <property type="evidence" value="ECO:0007669"/>
    <property type="project" value="UniProtKB-UniRule"/>
</dbReference>
<evidence type="ECO:0000256" key="4">
    <source>
        <dbReference type="ARBA" id="ARBA00022694"/>
    </source>
</evidence>
<dbReference type="InterPro" id="IPR014729">
    <property type="entry name" value="Rossmann-like_a/b/a_fold"/>
</dbReference>
<keyword evidence="4 8" id="KW-0819">tRNA processing</keyword>
<dbReference type="PANTHER" id="PTHR43033">
    <property type="entry name" value="TRNA(ILE)-LYSIDINE SYNTHASE-RELATED"/>
    <property type="match status" value="1"/>
</dbReference>
<evidence type="ECO:0000313" key="10">
    <source>
        <dbReference type="EMBL" id="EGG51306.1"/>
    </source>
</evidence>
<keyword evidence="6 8" id="KW-0067">ATP-binding</keyword>
<accession>F3QXD4</accession>
<feature type="binding site" evidence="8">
    <location>
        <begin position="32"/>
        <end position="37"/>
    </location>
    <ligand>
        <name>ATP</name>
        <dbReference type="ChEBI" id="CHEBI:30616"/>
    </ligand>
</feature>
<evidence type="ECO:0000256" key="3">
    <source>
        <dbReference type="ARBA" id="ARBA00022598"/>
    </source>
</evidence>
<evidence type="ECO:0000256" key="7">
    <source>
        <dbReference type="ARBA" id="ARBA00048539"/>
    </source>
</evidence>
<evidence type="ECO:0000256" key="6">
    <source>
        <dbReference type="ARBA" id="ARBA00022840"/>
    </source>
</evidence>
<dbReference type="HOGENOM" id="CLU_018869_0_1_10"/>
<dbReference type="InterPro" id="IPR011063">
    <property type="entry name" value="TilS/TtcA_N"/>
</dbReference>
<gene>
    <name evidence="8" type="primary">tilS</name>
    <name evidence="10" type="ORF">HMPREF9442_02869</name>
</gene>
<comment type="domain">
    <text evidence="8">The N-terminal region contains the highly conserved SGGXDS motif, predicted to be a P-loop motif involved in ATP binding.</text>
</comment>
<comment type="subcellular location">
    <subcellularLocation>
        <location evidence="1 8">Cytoplasm</location>
    </subcellularLocation>
</comment>
<dbReference type="OrthoDB" id="9807403at2"/>
<dbReference type="InterPro" id="IPR012795">
    <property type="entry name" value="tRNA_Ile_lys_synt_N"/>
</dbReference>
<proteinExistence type="inferred from homology"/>
<dbReference type="InterPro" id="IPR012094">
    <property type="entry name" value="tRNA_Ile_lys_synt"/>
</dbReference>
<dbReference type="STRING" id="762982.HMPREF9442_02869"/>
<evidence type="ECO:0000256" key="2">
    <source>
        <dbReference type="ARBA" id="ARBA00022490"/>
    </source>
</evidence>
<keyword evidence="3 8" id="KW-0436">Ligase</keyword>
<comment type="caution">
    <text evidence="10">The sequence shown here is derived from an EMBL/GenBank/DDBJ whole genome shotgun (WGS) entry which is preliminary data.</text>
</comment>
<evidence type="ECO:0000256" key="1">
    <source>
        <dbReference type="ARBA" id="ARBA00004496"/>
    </source>
</evidence>
<name>F3QXD4_9BACT</name>
<dbReference type="Proteomes" id="UP000005546">
    <property type="component" value="Unassembled WGS sequence"/>
</dbReference>
<dbReference type="GO" id="GO:0005737">
    <property type="term" value="C:cytoplasm"/>
    <property type="evidence" value="ECO:0007669"/>
    <property type="project" value="UniProtKB-SubCell"/>
</dbReference>
<evidence type="ECO:0000313" key="11">
    <source>
        <dbReference type="Proteomes" id="UP000005546"/>
    </source>
</evidence>
<dbReference type="PANTHER" id="PTHR43033:SF1">
    <property type="entry name" value="TRNA(ILE)-LYSIDINE SYNTHASE-RELATED"/>
    <property type="match status" value="1"/>
</dbReference>
<keyword evidence="2 8" id="KW-0963">Cytoplasm</keyword>
<evidence type="ECO:0000256" key="8">
    <source>
        <dbReference type="HAMAP-Rule" id="MF_01161"/>
    </source>
</evidence>
<dbReference type="SMART" id="SM00977">
    <property type="entry name" value="TilS_C"/>
    <property type="match status" value="1"/>
</dbReference>
<dbReference type="EMBL" id="AFBR01000084">
    <property type="protein sequence ID" value="EGG51306.1"/>
    <property type="molecule type" value="Genomic_DNA"/>
</dbReference>
<dbReference type="GO" id="GO:0006400">
    <property type="term" value="P:tRNA modification"/>
    <property type="evidence" value="ECO:0007669"/>
    <property type="project" value="UniProtKB-UniRule"/>
</dbReference>
<dbReference type="GO" id="GO:0032267">
    <property type="term" value="F:tRNA(Ile)-lysidine synthase activity"/>
    <property type="evidence" value="ECO:0007669"/>
    <property type="project" value="UniProtKB-EC"/>
</dbReference>
<comment type="similarity">
    <text evidence="8">Belongs to the tRNA(Ile)-lysidine synthase family.</text>
</comment>
<keyword evidence="5 8" id="KW-0547">Nucleotide-binding</keyword>
<comment type="function">
    <text evidence="8">Ligates lysine onto the cytidine present at position 34 of the AUA codon-specific tRNA(Ile) that contains the anticodon CAU, in an ATP-dependent manner. Cytidine is converted to lysidine, thus changing the amino acid specificity of the tRNA from methionine to isoleucine.</text>
</comment>
<dbReference type="NCBIfam" id="TIGR02432">
    <property type="entry name" value="lysidine_TilS_N"/>
    <property type="match status" value="1"/>
</dbReference>
<dbReference type="Pfam" id="PF01171">
    <property type="entry name" value="ATP_bind_3"/>
    <property type="match status" value="1"/>
</dbReference>
<dbReference type="EC" id="6.3.4.19" evidence="8"/>
<sequence length="450" mass="52057">MVKEEFFYDSVMSCIREHQLVGPDDKILVALSGGADSVALLLVLQQAGFHCEAVHCNFHLRGEESDRDEKFVRDLCRSRSIRLHTKDFDTAAYARQKGISIEMAARELRYGYFEELRADWRFDKIAVAHHRDDNVETLLLHLVRGTGLKGLTGMRYHNGYVIRPMLDTNRKEIERYLAGKGQPYVTDSTNLETEAVRNKIRLEFLPMLKTVNPSILDTLQGTIRHLEDAYTLYNMAVEDLKARICRNDRIDIQALKAVPAARTVLFELLSAYGFNSVQAEEVFDHLDGCSGKVYESHEWRLLRDRKTLVLSRKDEQYKCLCHVLPLEGCVKVTQDLTFLIRRVHYDRHFTIPRSKDTVCLDLDKIEYPITVRLVQEGDRFVPFGMTGQKLVSDYLTNCQKNLFEKERQLVVCSGEHIAWLVNERSDNRFRIDDKTNHVLIIQCQRTPQAS</sequence>
<dbReference type="HAMAP" id="MF_01161">
    <property type="entry name" value="tRNA_Ile_lys_synt"/>
    <property type="match status" value="1"/>
</dbReference>
<evidence type="ECO:0000259" key="9">
    <source>
        <dbReference type="SMART" id="SM00977"/>
    </source>
</evidence>
<comment type="catalytic activity">
    <reaction evidence="7 8">
        <text>cytidine(34) in tRNA(Ile2) + L-lysine + ATP = lysidine(34) in tRNA(Ile2) + AMP + diphosphate + H(+)</text>
        <dbReference type="Rhea" id="RHEA:43744"/>
        <dbReference type="Rhea" id="RHEA-COMP:10625"/>
        <dbReference type="Rhea" id="RHEA-COMP:10670"/>
        <dbReference type="ChEBI" id="CHEBI:15378"/>
        <dbReference type="ChEBI" id="CHEBI:30616"/>
        <dbReference type="ChEBI" id="CHEBI:32551"/>
        <dbReference type="ChEBI" id="CHEBI:33019"/>
        <dbReference type="ChEBI" id="CHEBI:82748"/>
        <dbReference type="ChEBI" id="CHEBI:83665"/>
        <dbReference type="ChEBI" id="CHEBI:456215"/>
        <dbReference type="EC" id="6.3.4.19"/>
    </reaction>
</comment>
<dbReference type="AlphaFoldDB" id="F3QXD4"/>
<dbReference type="SUPFAM" id="SSF52402">
    <property type="entry name" value="Adenine nucleotide alpha hydrolases-like"/>
    <property type="match status" value="1"/>
</dbReference>
<organism evidence="10 11">
    <name type="scientific">Paraprevotella xylaniphila YIT 11841</name>
    <dbReference type="NCBI Taxonomy" id="762982"/>
    <lineage>
        <taxon>Bacteria</taxon>
        <taxon>Pseudomonadati</taxon>
        <taxon>Bacteroidota</taxon>
        <taxon>Bacteroidia</taxon>
        <taxon>Bacteroidales</taxon>
        <taxon>Prevotellaceae</taxon>
        <taxon>Paraprevotella</taxon>
    </lineage>
</organism>
<dbReference type="Gene3D" id="3.40.50.620">
    <property type="entry name" value="HUPs"/>
    <property type="match status" value="1"/>
</dbReference>
<dbReference type="CDD" id="cd01992">
    <property type="entry name" value="TilS_N"/>
    <property type="match status" value="1"/>
</dbReference>
<dbReference type="RefSeq" id="WP_008629172.1">
    <property type="nucleotide sequence ID" value="NZ_GL883880.1"/>
</dbReference>
<reference evidence="10 11" key="1">
    <citation type="submission" date="2011-02" db="EMBL/GenBank/DDBJ databases">
        <authorList>
            <person name="Weinstock G."/>
            <person name="Sodergren E."/>
            <person name="Clifton S."/>
            <person name="Fulton L."/>
            <person name="Fulton B."/>
            <person name="Courtney L."/>
            <person name="Fronick C."/>
            <person name="Harrison M."/>
            <person name="Strong C."/>
            <person name="Farmer C."/>
            <person name="Delahaunty K."/>
            <person name="Markovic C."/>
            <person name="Hall O."/>
            <person name="Minx P."/>
            <person name="Tomlinson C."/>
            <person name="Mitreva M."/>
            <person name="Hou S."/>
            <person name="Chen J."/>
            <person name="Wollam A."/>
            <person name="Pepin K.H."/>
            <person name="Johnson M."/>
            <person name="Bhonagiri V."/>
            <person name="Zhang X."/>
            <person name="Suruliraj S."/>
            <person name="Warren W."/>
            <person name="Chinwalla A."/>
            <person name="Mardis E.R."/>
            <person name="Wilson R.K."/>
        </authorList>
    </citation>
    <scope>NUCLEOTIDE SEQUENCE [LARGE SCALE GENOMIC DNA]</scope>
    <source>
        <strain evidence="10 11">YIT 11841</strain>
    </source>
</reference>
<keyword evidence="11" id="KW-1185">Reference proteome</keyword>